<dbReference type="InterPro" id="IPR025857">
    <property type="entry name" value="MacB_PCD"/>
</dbReference>
<sequence>MNKTPQPPRWIDNLIDLFAPFDLAEEIRGDLYELYRIDINRKSIPAARLAYIANAFGFLFRRFFWKRNSLSLNIPAMLRNYFTIAYRSLLSYKSNTVINVLGLTIGIASALTIFTFIRHELSYDTFHSDIEHIYRVVRVSGKDRSEARTGVSYPVPRALKDEIASFQKITSMEYFGEILVEVPDTSGTVIAQFKENSGLAMVEPSFFEVLDFKDKPIRWLQGNPARALVDPFSVVLTESLAKKYFGEGNIVGKTLRFEKEADCKVTGVVSDFPANTDFPFTMLISYSTLRQIKARMQDDWSSVEDNHQTYIRLPENITKEEAEAQIAKVHAAHTPEDLHRNRLYILQSLSDVHFESRFGNYNSRSVSKTMLLAMALVAIFLLLTCCINYINLATAQSAMRAKEVGLRKVMGSSRRSLIWQFLTETCVVVLIAGFISLALSELLLFKLQSLLNLPLQRHLNDPFILATLGIVMLTVILFSGLYPSFSISKMNPVNSLKSKFTTETLGGFSFRKVLVVVQFTITQIIAVSAFIVVSQMHFFRNQDMGFDQEAIITFPIPHHDDSVARHQLEDRFRAQAFVSNVSFSYTLPAGVHRRQNARSIWLSGESAPNVIFEYQAADSSYIHLFGIQLLAGRNINNYDRETEVLITRNLAKRLHFSTPEEAIGQPASMSGKDVTIVGVVEDFYNNSLKEDLGSIVITNNTKAFTSVSVKLQSVQQYEALQQAMGALQAIWKETYPTHFFEYRFFDDNVKAYYEQEQKYAQLFQIFSIIFLLIGCLGLYGLIAFVVNRKSKEVAIRKVLGATISNILVMFSKEYIQLIVISFVLAVPVAYYILDSWLSNFKNRIPMAWWMFVLPGILVLCIAVMVIILKSMRTVQANPVDKLKYE</sequence>
<dbReference type="InterPro" id="IPR003838">
    <property type="entry name" value="ABC3_permease_C"/>
</dbReference>
<feature type="domain" description="ABC3 transporter permease C-terminal" evidence="7">
    <location>
        <begin position="765"/>
        <end position="878"/>
    </location>
</feature>
<dbReference type="PANTHER" id="PTHR30572">
    <property type="entry name" value="MEMBRANE COMPONENT OF TRANSPORTER-RELATED"/>
    <property type="match status" value="1"/>
</dbReference>
<dbReference type="InterPro" id="IPR050250">
    <property type="entry name" value="Macrolide_Exporter_MacB"/>
</dbReference>
<organism evidence="9 10">
    <name type="scientific">Ohtaekwangia kribbensis</name>
    <dbReference type="NCBI Taxonomy" id="688913"/>
    <lineage>
        <taxon>Bacteria</taxon>
        <taxon>Pseudomonadati</taxon>
        <taxon>Bacteroidota</taxon>
        <taxon>Cytophagia</taxon>
        <taxon>Cytophagales</taxon>
        <taxon>Fulvivirgaceae</taxon>
        <taxon>Ohtaekwangia</taxon>
    </lineage>
</organism>
<dbReference type="InterPro" id="IPR047699">
    <property type="entry name" value="Permease_put_prefix"/>
</dbReference>
<accession>A0ABW3JZP4</accession>
<keyword evidence="3 6" id="KW-0812">Transmembrane</keyword>
<dbReference type="PANTHER" id="PTHR30572:SF18">
    <property type="entry name" value="ABC-TYPE MACROLIDE FAMILY EXPORT SYSTEM PERMEASE COMPONENT 2"/>
    <property type="match status" value="1"/>
</dbReference>
<keyword evidence="10" id="KW-1185">Reference proteome</keyword>
<gene>
    <name evidence="9" type="ORF">ACFQ21_05025</name>
</gene>
<feature type="transmembrane region" description="Helical" evidence="6">
    <location>
        <begin position="463"/>
        <end position="482"/>
    </location>
</feature>
<feature type="transmembrane region" description="Helical" evidence="6">
    <location>
        <begin position="814"/>
        <end position="833"/>
    </location>
</feature>
<feature type="domain" description="ABC3 transporter permease C-terminal" evidence="7">
    <location>
        <begin position="376"/>
        <end position="492"/>
    </location>
</feature>
<protein>
    <submittedName>
        <fullName evidence="9">ABC transporter permease</fullName>
    </submittedName>
</protein>
<dbReference type="EMBL" id="JBHTKA010000001">
    <property type="protein sequence ID" value="MFD0998655.1"/>
    <property type="molecule type" value="Genomic_DNA"/>
</dbReference>
<evidence type="ECO:0000259" key="8">
    <source>
        <dbReference type="Pfam" id="PF12704"/>
    </source>
</evidence>
<comment type="subcellular location">
    <subcellularLocation>
        <location evidence="1">Cell membrane</location>
        <topology evidence="1">Multi-pass membrane protein</topology>
    </subcellularLocation>
</comment>
<feature type="transmembrane region" description="Helical" evidence="6">
    <location>
        <begin position="513"/>
        <end position="533"/>
    </location>
</feature>
<evidence type="ECO:0000256" key="6">
    <source>
        <dbReference type="SAM" id="Phobius"/>
    </source>
</evidence>
<proteinExistence type="predicted"/>
<keyword evidence="5 6" id="KW-0472">Membrane</keyword>
<feature type="domain" description="MacB-like periplasmic core" evidence="8">
    <location>
        <begin position="599"/>
        <end position="726"/>
    </location>
</feature>
<dbReference type="Pfam" id="PF12704">
    <property type="entry name" value="MacB_PCD"/>
    <property type="match status" value="2"/>
</dbReference>
<evidence type="ECO:0000259" key="7">
    <source>
        <dbReference type="Pfam" id="PF02687"/>
    </source>
</evidence>
<evidence type="ECO:0000256" key="2">
    <source>
        <dbReference type="ARBA" id="ARBA00022475"/>
    </source>
</evidence>
<feature type="domain" description="MacB-like periplasmic core" evidence="8">
    <location>
        <begin position="96"/>
        <end position="328"/>
    </location>
</feature>
<feature type="transmembrane region" description="Helical" evidence="6">
    <location>
        <begin position="370"/>
        <end position="392"/>
    </location>
</feature>
<feature type="transmembrane region" description="Helical" evidence="6">
    <location>
        <begin position="97"/>
        <end position="117"/>
    </location>
</feature>
<evidence type="ECO:0000256" key="3">
    <source>
        <dbReference type="ARBA" id="ARBA00022692"/>
    </source>
</evidence>
<comment type="caution">
    <text evidence="9">The sequence shown here is derived from an EMBL/GenBank/DDBJ whole genome shotgun (WGS) entry which is preliminary data.</text>
</comment>
<name>A0ABW3JZP4_9BACT</name>
<dbReference type="NCBIfam" id="NF038404">
    <property type="entry name" value="perm_prefix_2"/>
    <property type="match status" value="1"/>
</dbReference>
<feature type="transmembrane region" description="Helical" evidence="6">
    <location>
        <begin position="762"/>
        <end position="786"/>
    </location>
</feature>
<keyword evidence="4 6" id="KW-1133">Transmembrane helix</keyword>
<dbReference type="Proteomes" id="UP001597112">
    <property type="component" value="Unassembled WGS sequence"/>
</dbReference>
<evidence type="ECO:0000313" key="10">
    <source>
        <dbReference type="Proteomes" id="UP001597112"/>
    </source>
</evidence>
<feature type="transmembrane region" description="Helical" evidence="6">
    <location>
        <begin position="848"/>
        <end position="868"/>
    </location>
</feature>
<keyword evidence="2" id="KW-1003">Cell membrane</keyword>
<dbReference type="Pfam" id="PF02687">
    <property type="entry name" value="FtsX"/>
    <property type="match status" value="2"/>
</dbReference>
<evidence type="ECO:0000256" key="4">
    <source>
        <dbReference type="ARBA" id="ARBA00022989"/>
    </source>
</evidence>
<reference evidence="10" key="1">
    <citation type="journal article" date="2019" name="Int. J. Syst. Evol. Microbiol.">
        <title>The Global Catalogue of Microorganisms (GCM) 10K type strain sequencing project: providing services to taxonomists for standard genome sequencing and annotation.</title>
        <authorList>
            <consortium name="The Broad Institute Genomics Platform"/>
            <consortium name="The Broad Institute Genome Sequencing Center for Infectious Disease"/>
            <person name="Wu L."/>
            <person name="Ma J."/>
        </authorList>
    </citation>
    <scope>NUCLEOTIDE SEQUENCE [LARGE SCALE GENOMIC DNA]</scope>
    <source>
        <strain evidence="10">CCUG 58938</strain>
    </source>
</reference>
<dbReference type="RefSeq" id="WP_377575707.1">
    <property type="nucleotide sequence ID" value="NZ_JBHTKA010000001.1"/>
</dbReference>
<evidence type="ECO:0000256" key="1">
    <source>
        <dbReference type="ARBA" id="ARBA00004651"/>
    </source>
</evidence>
<evidence type="ECO:0000313" key="9">
    <source>
        <dbReference type="EMBL" id="MFD0998655.1"/>
    </source>
</evidence>
<evidence type="ECO:0000256" key="5">
    <source>
        <dbReference type="ARBA" id="ARBA00023136"/>
    </source>
</evidence>
<feature type="transmembrane region" description="Helical" evidence="6">
    <location>
        <begin position="417"/>
        <end position="443"/>
    </location>
</feature>